<keyword evidence="1" id="KW-0812">Transmembrane</keyword>
<protein>
    <submittedName>
        <fullName evidence="2">Uncharacterized protein</fullName>
    </submittedName>
</protein>
<evidence type="ECO:0000313" key="3">
    <source>
        <dbReference type="Proteomes" id="UP000583454"/>
    </source>
</evidence>
<dbReference type="RefSeq" id="WP_281383295.1">
    <property type="nucleotide sequence ID" value="NZ_JACHOP010000005.1"/>
</dbReference>
<name>A0A840ZI33_9HYPH</name>
<reference evidence="2 3" key="1">
    <citation type="submission" date="2020-08" db="EMBL/GenBank/DDBJ databases">
        <title>Genomic Encyclopedia of Type Strains, Phase IV (KMG-IV): sequencing the most valuable type-strain genomes for metagenomic binning, comparative biology and taxonomic classification.</title>
        <authorList>
            <person name="Goeker M."/>
        </authorList>
    </citation>
    <scope>NUCLEOTIDE SEQUENCE [LARGE SCALE GENOMIC DNA]</scope>
    <source>
        <strain evidence="2 3">DSM 2163</strain>
    </source>
</reference>
<accession>A0A840ZI33</accession>
<feature type="transmembrane region" description="Helical" evidence="1">
    <location>
        <begin position="25"/>
        <end position="42"/>
    </location>
</feature>
<dbReference type="Proteomes" id="UP000583454">
    <property type="component" value="Unassembled WGS sequence"/>
</dbReference>
<gene>
    <name evidence="2" type="ORF">HNR00_001562</name>
</gene>
<dbReference type="AlphaFoldDB" id="A0A840ZI33"/>
<evidence type="ECO:0000313" key="2">
    <source>
        <dbReference type="EMBL" id="MBB5756854.1"/>
    </source>
</evidence>
<keyword evidence="3" id="KW-1185">Reference proteome</keyword>
<comment type="caution">
    <text evidence="2">The sequence shown here is derived from an EMBL/GenBank/DDBJ whole genome shotgun (WGS) entry which is preliminary data.</text>
</comment>
<proteinExistence type="predicted"/>
<evidence type="ECO:0000256" key="1">
    <source>
        <dbReference type="SAM" id="Phobius"/>
    </source>
</evidence>
<dbReference type="EMBL" id="JACHOP010000005">
    <property type="protein sequence ID" value="MBB5756854.1"/>
    <property type="molecule type" value="Genomic_DNA"/>
</dbReference>
<sequence>MTFTEDVAAQKSGSLAFLARRVRDAIVLAAGAALALPLIVPFA</sequence>
<keyword evidence="1" id="KW-1133">Transmembrane helix</keyword>
<keyword evidence="1" id="KW-0472">Membrane</keyword>
<organism evidence="2 3">
    <name type="scientific">Methylorubrum rhodinum</name>
    <dbReference type="NCBI Taxonomy" id="29428"/>
    <lineage>
        <taxon>Bacteria</taxon>
        <taxon>Pseudomonadati</taxon>
        <taxon>Pseudomonadota</taxon>
        <taxon>Alphaproteobacteria</taxon>
        <taxon>Hyphomicrobiales</taxon>
        <taxon>Methylobacteriaceae</taxon>
        <taxon>Methylorubrum</taxon>
    </lineage>
</organism>